<sequence length="64" mass="7784">MPLLFWGMSECAHFHYNYKHFSEGVYWRDTRTKVNPVLLKPKLVKLYSPLLEEIAEEMVKRCFY</sequence>
<gene>
    <name evidence="1" type="ORF">DCHRY22_LOCUS3399</name>
</gene>
<proteinExistence type="predicted"/>
<dbReference type="AlphaFoldDB" id="A0A8J2W072"/>
<dbReference type="EMBL" id="CAKASE010000047">
    <property type="protein sequence ID" value="CAG9561985.1"/>
    <property type="molecule type" value="Genomic_DNA"/>
</dbReference>
<organism evidence="1 2">
    <name type="scientific">Danaus chrysippus</name>
    <name type="common">African queen</name>
    <dbReference type="NCBI Taxonomy" id="151541"/>
    <lineage>
        <taxon>Eukaryota</taxon>
        <taxon>Metazoa</taxon>
        <taxon>Ecdysozoa</taxon>
        <taxon>Arthropoda</taxon>
        <taxon>Hexapoda</taxon>
        <taxon>Insecta</taxon>
        <taxon>Pterygota</taxon>
        <taxon>Neoptera</taxon>
        <taxon>Endopterygota</taxon>
        <taxon>Lepidoptera</taxon>
        <taxon>Glossata</taxon>
        <taxon>Ditrysia</taxon>
        <taxon>Papilionoidea</taxon>
        <taxon>Nymphalidae</taxon>
        <taxon>Danainae</taxon>
        <taxon>Danaini</taxon>
        <taxon>Danaina</taxon>
        <taxon>Danaus</taxon>
        <taxon>Anosia</taxon>
    </lineage>
</organism>
<comment type="caution">
    <text evidence="1">The sequence shown here is derived from an EMBL/GenBank/DDBJ whole genome shotgun (WGS) entry which is preliminary data.</text>
</comment>
<evidence type="ECO:0000313" key="2">
    <source>
        <dbReference type="Proteomes" id="UP000789524"/>
    </source>
</evidence>
<keyword evidence="2" id="KW-1185">Reference proteome</keyword>
<protein>
    <submittedName>
        <fullName evidence="1">(African queen) hypothetical protein</fullName>
    </submittedName>
</protein>
<reference evidence="1" key="1">
    <citation type="submission" date="2021-09" db="EMBL/GenBank/DDBJ databases">
        <authorList>
            <person name="Martin H S."/>
        </authorList>
    </citation>
    <scope>NUCLEOTIDE SEQUENCE</scope>
</reference>
<evidence type="ECO:0000313" key="1">
    <source>
        <dbReference type="EMBL" id="CAG9561985.1"/>
    </source>
</evidence>
<name>A0A8J2W072_9NEOP</name>
<dbReference type="Proteomes" id="UP000789524">
    <property type="component" value="Unassembled WGS sequence"/>
</dbReference>
<accession>A0A8J2W072</accession>